<feature type="transmembrane region" description="Helical" evidence="1">
    <location>
        <begin position="37"/>
        <end position="53"/>
    </location>
</feature>
<dbReference type="EMBL" id="PKGS01000002">
    <property type="protein sequence ID" value="PKZ16788.1"/>
    <property type="molecule type" value="Genomic_DNA"/>
</dbReference>
<feature type="transmembrane region" description="Helical" evidence="1">
    <location>
        <begin position="97"/>
        <end position="116"/>
    </location>
</feature>
<organism evidence="2 3">
    <name type="scientific">Anaerococcus octavius</name>
    <dbReference type="NCBI Taxonomy" id="54007"/>
    <lineage>
        <taxon>Bacteria</taxon>
        <taxon>Bacillati</taxon>
        <taxon>Bacillota</taxon>
        <taxon>Tissierellia</taxon>
        <taxon>Tissierellales</taxon>
        <taxon>Peptoniphilaceae</taxon>
        <taxon>Anaerococcus</taxon>
    </lineage>
</organism>
<feature type="transmembrane region" description="Helical" evidence="1">
    <location>
        <begin position="60"/>
        <end position="77"/>
    </location>
</feature>
<protein>
    <submittedName>
        <fullName evidence="2">Uncharacterized protein</fullName>
    </submittedName>
</protein>
<comment type="caution">
    <text evidence="2">The sequence shown here is derived from an EMBL/GenBank/DDBJ whole genome shotgun (WGS) entry which is preliminary data.</text>
</comment>
<dbReference type="RefSeq" id="WP_101539887.1">
    <property type="nucleotide sequence ID" value="NZ_CALTZC010000002.1"/>
</dbReference>
<keyword evidence="1" id="KW-0812">Transmembrane</keyword>
<gene>
    <name evidence="2" type="ORF">CYJ34_03110</name>
</gene>
<evidence type="ECO:0000256" key="1">
    <source>
        <dbReference type="SAM" id="Phobius"/>
    </source>
</evidence>
<evidence type="ECO:0000313" key="3">
    <source>
        <dbReference type="Proteomes" id="UP000234335"/>
    </source>
</evidence>
<feature type="transmembrane region" description="Helical" evidence="1">
    <location>
        <begin position="12"/>
        <end position="31"/>
    </location>
</feature>
<dbReference type="AlphaFoldDB" id="A0A2I1M9J2"/>
<proteinExistence type="predicted"/>
<keyword evidence="1" id="KW-1133">Transmembrane helix</keyword>
<keyword evidence="1" id="KW-0472">Membrane</keyword>
<sequence>MEKLAKVSRYVLASIILYSLITSLISLSVWLDMRIHSRYVVYICFLIMLIFIIKKDFKSIKAIIIGEGLMILVFTLGKFPRVAYELREAFHLPIKIINFNILIICLIIFTSLIVYFDSYNYKNKKAGL</sequence>
<keyword evidence="3" id="KW-1185">Reference proteome</keyword>
<reference evidence="2 3" key="1">
    <citation type="submission" date="2017-12" db="EMBL/GenBank/DDBJ databases">
        <title>Phylogenetic diversity of female urinary microbiome.</title>
        <authorList>
            <person name="Thomas-White K."/>
            <person name="Wolfe A.J."/>
        </authorList>
    </citation>
    <scope>NUCLEOTIDE SEQUENCE [LARGE SCALE GENOMIC DNA]</scope>
    <source>
        <strain evidence="2 3">UMB0119</strain>
    </source>
</reference>
<name>A0A2I1M9J2_9FIRM</name>
<accession>A0A2I1M9J2</accession>
<dbReference type="Proteomes" id="UP000234335">
    <property type="component" value="Unassembled WGS sequence"/>
</dbReference>
<evidence type="ECO:0000313" key="2">
    <source>
        <dbReference type="EMBL" id="PKZ16788.1"/>
    </source>
</evidence>